<feature type="domain" description="Carboxylesterase type B" evidence="4">
    <location>
        <begin position="207"/>
        <end position="518"/>
    </location>
</feature>
<dbReference type="InterPro" id="IPR002018">
    <property type="entry name" value="CarbesteraseB"/>
</dbReference>
<evidence type="ECO:0000256" key="2">
    <source>
        <dbReference type="ARBA" id="ARBA00022801"/>
    </source>
</evidence>
<accession>A0ABU5BV61</accession>
<evidence type="ECO:0000313" key="5">
    <source>
        <dbReference type="EMBL" id="MDX9686417.1"/>
    </source>
</evidence>
<keyword evidence="2 3" id="KW-0378">Hydrolase</keyword>
<dbReference type="PANTHER" id="PTHR11559">
    <property type="entry name" value="CARBOXYLESTERASE"/>
    <property type="match status" value="1"/>
</dbReference>
<dbReference type="EC" id="3.1.1.-" evidence="3"/>
<dbReference type="EMBL" id="JAVRDO010000002">
    <property type="protein sequence ID" value="MDX9686417.1"/>
    <property type="molecule type" value="Genomic_DNA"/>
</dbReference>
<organism evidence="5 6">
    <name type="scientific">Halopseudomonas formosensis</name>
    <dbReference type="NCBI Taxonomy" id="1002526"/>
    <lineage>
        <taxon>Bacteria</taxon>
        <taxon>Pseudomonadati</taxon>
        <taxon>Pseudomonadota</taxon>
        <taxon>Gammaproteobacteria</taxon>
        <taxon>Pseudomonadales</taxon>
        <taxon>Pseudomonadaceae</taxon>
        <taxon>Halopseudomonas</taxon>
    </lineage>
</organism>
<keyword evidence="6" id="KW-1185">Reference proteome</keyword>
<evidence type="ECO:0000313" key="6">
    <source>
        <dbReference type="Proteomes" id="UP001281217"/>
    </source>
</evidence>
<dbReference type="RefSeq" id="WP_320330581.1">
    <property type="nucleotide sequence ID" value="NZ_JAVRDO010000002.1"/>
</dbReference>
<dbReference type="InterPro" id="IPR019826">
    <property type="entry name" value="Carboxylesterase_B_AS"/>
</dbReference>
<evidence type="ECO:0000259" key="4">
    <source>
        <dbReference type="Pfam" id="PF00135"/>
    </source>
</evidence>
<evidence type="ECO:0000256" key="3">
    <source>
        <dbReference type="RuleBase" id="RU361235"/>
    </source>
</evidence>
<proteinExistence type="inferred from homology"/>
<dbReference type="Proteomes" id="UP001281217">
    <property type="component" value="Unassembled WGS sequence"/>
</dbReference>
<name>A0ABU5BV61_9GAMM</name>
<dbReference type="Pfam" id="PF00135">
    <property type="entry name" value="COesterase"/>
    <property type="match status" value="2"/>
</dbReference>
<feature type="domain" description="Carboxylesterase type B" evidence="4">
    <location>
        <begin position="608"/>
        <end position="662"/>
    </location>
</feature>
<dbReference type="SUPFAM" id="SSF53474">
    <property type="entry name" value="alpha/beta-Hydrolases"/>
    <property type="match status" value="1"/>
</dbReference>
<reference evidence="6" key="1">
    <citation type="submission" date="2023-07" db="EMBL/GenBank/DDBJ databases">
        <authorList>
            <person name="de Witt J."/>
        </authorList>
    </citation>
    <scope>NUCLEOTIDE SEQUENCE [LARGE SCALE GENOMIC DNA]</scope>
    <source>
        <strain evidence="6">FZJ</strain>
    </source>
</reference>
<sequence>MKRMDLSPGRAGRRALLTVTLILALGQTGCFDGGSSSSKRHAQTGVFVDSPVAGLGYVTESRNGLTDADGVFEYRRDETVSFHIGDLQLGEAPGADIITPLDLVPDAEDHTDDAVTNIAVLLQTLDQDGNASNGITLTPEISDIVSLHADRLVFDTDYATFAAALGQLLDELNAAEPAVFTDTFPGPRTVVAQADAQEHLARALAPQKVVDTEYGKLSGFQHDDGSWAWYGVPYAKPPVGDLRFRPPVKPDAWEGVRWATGWADQSAQNPAYVAFGEGGMSEDSLYLNVTVPDGFEGEKLPVMVWFHGGGFAILTGNTKAFNNTSLPKEGVVVVTVNHRLGPLGYMAHPALTAESPDNTSGNYGQLDLVAALEWVRDNIEAFGGDPDNVTIFGESGGGGKVLSLINSPMAAGLFHRAIVQSGMAGPDDVLMPVENLLANEEQDGIAVAEALGVQNEEDVAAALRAIPWPELVAAANASGRVFSPNVDGIYMLDGIRDSFAAGAHNDVPIMAGANQGDTPGLIDGLKWYMPWMADDNEADVFAYVFDHLPDNWSSQGSLAYHGAELVYVFDYPGSFLSHYLLGLTGLPDPVGGDTPTPEGFFMNHPGWNPNDVVVTDTMRAMWANFARTGNPSIEGLDWPAYTSENDTYLRITSQPMVETGLDNAFPE</sequence>
<dbReference type="InterPro" id="IPR050309">
    <property type="entry name" value="Type-B_Carboxylest/Lipase"/>
</dbReference>
<protein>
    <recommendedName>
        <fullName evidence="3">Carboxylic ester hydrolase</fullName>
        <ecNumber evidence="3">3.1.1.-</ecNumber>
    </recommendedName>
</protein>
<dbReference type="InterPro" id="IPR029058">
    <property type="entry name" value="AB_hydrolase_fold"/>
</dbReference>
<comment type="similarity">
    <text evidence="1 3">Belongs to the type-B carboxylesterase/lipase family.</text>
</comment>
<gene>
    <name evidence="5" type="ORF">RED13_000808</name>
</gene>
<dbReference type="PROSITE" id="PS00122">
    <property type="entry name" value="CARBOXYLESTERASE_B_1"/>
    <property type="match status" value="1"/>
</dbReference>
<evidence type="ECO:0000256" key="1">
    <source>
        <dbReference type="ARBA" id="ARBA00005964"/>
    </source>
</evidence>
<comment type="caution">
    <text evidence="5">The sequence shown here is derived from an EMBL/GenBank/DDBJ whole genome shotgun (WGS) entry which is preliminary data.</text>
</comment>
<dbReference type="Gene3D" id="3.40.50.1820">
    <property type="entry name" value="alpha/beta hydrolase"/>
    <property type="match status" value="2"/>
</dbReference>